<sequence>MSTEIKRDSMDATAPDLSTKLRETKLSDGNSQKPKVGFTDLPPSVRKNIYKHVLDTELVNLGKDNVSYTHSIKDGVLHFKASRPPFPVETALFYTTKQISTEALQYFYSQNLFIRFTFHSPDARHSKTMLSDSGLLFSTASPSKISECTQHALDLTLVEKNSTQTRASVIFPAQYLPRLINFLDQASRTTASWAPSHSIFATLLNTYNFAIARLQGDLLELFRQLTNLGKVEIDGEALLPGYAAGLQQAMLSASFDPEAWLASLESMTVAADQARENKEWELGVQHSQAVIIAMTYGFLTRAETLHSHSQATSDEFAKRVQRLRWRNELGIGKALFKKWQGITEGGSAWLTDASSSLPVEKKRAVAKEMLEAETRSSYALSLVTDSPNPASNPWVQSLPVETVPLNKAEWFTDEERGLTWYACGIAHLVLGEPLFAAGDLERATRLRPGGKNFEDAFMRARESIDWEVRPGTGMDRAGMIARG</sequence>
<feature type="compositionally biased region" description="Basic and acidic residues" evidence="1">
    <location>
        <begin position="1"/>
        <end position="10"/>
    </location>
</feature>
<reference evidence="2 3" key="1">
    <citation type="submission" date="2016-07" db="EMBL/GenBank/DDBJ databases">
        <title>Pervasive Adenine N6-methylation of Active Genes in Fungi.</title>
        <authorList>
            <consortium name="DOE Joint Genome Institute"/>
            <person name="Mondo S.J."/>
            <person name="Dannebaum R.O."/>
            <person name="Kuo R.C."/>
            <person name="Labutti K."/>
            <person name="Haridas S."/>
            <person name="Kuo A."/>
            <person name="Salamov A."/>
            <person name="Ahrendt S.R."/>
            <person name="Lipzen A."/>
            <person name="Sullivan W."/>
            <person name="Andreopoulos W.B."/>
            <person name="Clum A."/>
            <person name="Lindquist E."/>
            <person name="Daum C."/>
            <person name="Ramamoorthy G.K."/>
            <person name="Gryganskyi A."/>
            <person name="Culley D."/>
            <person name="Magnuson J.K."/>
            <person name="James T.Y."/>
            <person name="O'Malley M.A."/>
            <person name="Stajich J.E."/>
            <person name="Spatafora J.W."/>
            <person name="Visel A."/>
            <person name="Grigoriev I.V."/>
        </authorList>
    </citation>
    <scope>NUCLEOTIDE SEQUENCE [LARGE SCALE GENOMIC DNA]</scope>
    <source>
        <strain evidence="2 3">CBS 115471</strain>
    </source>
</reference>
<dbReference type="Proteomes" id="UP000193144">
    <property type="component" value="Unassembled WGS sequence"/>
</dbReference>
<dbReference type="PANTHER" id="PTHR42085">
    <property type="entry name" value="F-BOX DOMAIN-CONTAINING PROTEIN"/>
    <property type="match status" value="1"/>
</dbReference>
<gene>
    <name evidence="2" type="ORF">BCR34DRAFT_595964</name>
</gene>
<keyword evidence="3" id="KW-1185">Reference proteome</keyword>
<evidence type="ECO:0000313" key="3">
    <source>
        <dbReference type="Proteomes" id="UP000193144"/>
    </source>
</evidence>
<organism evidence="2 3">
    <name type="scientific">Clohesyomyces aquaticus</name>
    <dbReference type="NCBI Taxonomy" id="1231657"/>
    <lineage>
        <taxon>Eukaryota</taxon>
        <taxon>Fungi</taxon>
        <taxon>Dikarya</taxon>
        <taxon>Ascomycota</taxon>
        <taxon>Pezizomycotina</taxon>
        <taxon>Dothideomycetes</taxon>
        <taxon>Pleosporomycetidae</taxon>
        <taxon>Pleosporales</taxon>
        <taxon>Lindgomycetaceae</taxon>
        <taxon>Clohesyomyces</taxon>
    </lineage>
</organism>
<dbReference type="InterPro" id="IPR038883">
    <property type="entry name" value="AN11006-like"/>
</dbReference>
<protein>
    <submittedName>
        <fullName evidence="2">Uncharacterized protein</fullName>
    </submittedName>
</protein>
<feature type="region of interest" description="Disordered" evidence="1">
    <location>
        <begin position="1"/>
        <end position="38"/>
    </location>
</feature>
<name>A0A1Y2A8W0_9PLEO</name>
<dbReference type="OrthoDB" id="62952at2759"/>
<dbReference type="AlphaFoldDB" id="A0A1Y2A8W0"/>
<accession>A0A1Y2A8W0</accession>
<comment type="caution">
    <text evidence="2">The sequence shown here is derived from an EMBL/GenBank/DDBJ whole genome shotgun (WGS) entry which is preliminary data.</text>
</comment>
<dbReference type="EMBL" id="MCFA01000005">
    <property type="protein sequence ID" value="ORY18740.1"/>
    <property type="molecule type" value="Genomic_DNA"/>
</dbReference>
<dbReference type="PANTHER" id="PTHR42085:SF2">
    <property type="entry name" value="F-BOX DOMAIN-CONTAINING PROTEIN"/>
    <property type="match status" value="1"/>
</dbReference>
<proteinExistence type="predicted"/>
<evidence type="ECO:0000313" key="2">
    <source>
        <dbReference type="EMBL" id="ORY18740.1"/>
    </source>
</evidence>
<evidence type="ECO:0000256" key="1">
    <source>
        <dbReference type="SAM" id="MobiDB-lite"/>
    </source>
</evidence>